<feature type="compositionally biased region" description="Basic and acidic residues" evidence="4">
    <location>
        <begin position="172"/>
        <end position="193"/>
    </location>
</feature>
<sequence>MAINFDYDFSGWATKANVKCFDGLTIAPNAFKDCDGKVVPVVWNHDHSAPESVLGHALLQNRKEGVYAYVKLNDTSSGQTAKACVDNGDIDAMSIYANGIQKTGRTVMHGMIKELSLVIAGCNPGALIDEVVKHTADGSETDSSEAYIYTDSGLSLKHGLDPDDNPLEDETLEHSDDSSETDKDKKGESKMADANEKTVKEVFDTLTEEQKNVVYAIIGSALDEGKGGESDNKGDGEEDNTMHHCFENDNGGTVLKHSLDDINGIIATASKHGTLRDAFLDAGITGDELAHSIENMDYLFPDDHNLDTVPRIVDRDQTWVDKVMNSVHHVPFARVKVMFADLTEDEARAKGYIKGNYKKEQVFKLLKRSTTPTTVYKKQRFDRDDIVDMSTMDVVGFVKKEQRGKLNEELGMAFLIGDGRDDASDDKINELNIRPIFNDDDFYTIKVVVQPGTNANEDAKAKATIKSIIKARKEYKGSGSPTFYTTDDVLTDMLLLEDGIGHQLYADEAALARKLRVKEIVTVPRMEGRKGAKGGDLLGIVVNLADYTVGADKGGEVNMFDDFNVDYNQLIYLIETRCSGAMTAPYGAMAIEMDAANSSKV</sequence>
<gene>
    <name evidence="6" type="ORF">WMO44_04210</name>
</gene>
<protein>
    <submittedName>
        <fullName evidence="6">HK97 family phage prohead protease</fullName>
    </submittedName>
</protein>
<keyword evidence="2 6" id="KW-0645">Protease</keyword>
<feature type="compositionally biased region" description="Acidic residues" evidence="4">
    <location>
        <begin position="162"/>
        <end position="171"/>
    </location>
</feature>
<dbReference type="Pfam" id="PF04586">
    <property type="entry name" value="Peptidase_S78"/>
    <property type="match status" value="1"/>
</dbReference>
<evidence type="ECO:0000256" key="4">
    <source>
        <dbReference type="SAM" id="MobiDB-lite"/>
    </source>
</evidence>
<keyword evidence="1" id="KW-1188">Viral release from host cell</keyword>
<evidence type="ECO:0000259" key="5">
    <source>
        <dbReference type="Pfam" id="PF04586"/>
    </source>
</evidence>
<dbReference type="GO" id="GO:0008233">
    <property type="term" value="F:peptidase activity"/>
    <property type="evidence" value="ECO:0007669"/>
    <property type="project" value="UniProtKB-KW"/>
</dbReference>
<comment type="caution">
    <text evidence="6">The sequence shown here is derived from an EMBL/GenBank/DDBJ whole genome shotgun (WGS) entry which is preliminary data.</text>
</comment>
<organism evidence="6 7">
    <name type="scientific">Faecalibacterium tardum</name>
    <dbReference type="NCBI Taxonomy" id="3133156"/>
    <lineage>
        <taxon>Bacteria</taxon>
        <taxon>Bacillati</taxon>
        <taxon>Bacillota</taxon>
        <taxon>Clostridia</taxon>
        <taxon>Eubacteriales</taxon>
        <taxon>Oscillospiraceae</taxon>
        <taxon>Faecalibacterium</taxon>
    </lineage>
</organism>
<dbReference type="InterPro" id="IPR054613">
    <property type="entry name" value="Peptidase_S78_dom"/>
</dbReference>
<evidence type="ECO:0000256" key="3">
    <source>
        <dbReference type="ARBA" id="ARBA00022801"/>
    </source>
</evidence>
<accession>A0ABV1AT35</accession>
<evidence type="ECO:0000256" key="2">
    <source>
        <dbReference type="ARBA" id="ARBA00022670"/>
    </source>
</evidence>
<proteinExistence type="predicted"/>
<dbReference type="Proteomes" id="UP001457197">
    <property type="component" value="Unassembled WGS sequence"/>
</dbReference>
<dbReference type="EMBL" id="JBBMEO010000003">
    <property type="protein sequence ID" value="MEQ2361355.1"/>
    <property type="molecule type" value="Genomic_DNA"/>
</dbReference>
<dbReference type="GO" id="GO:0006508">
    <property type="term" value="P:proteolysis"/>
    <property type="evidence" value="ECO:0007669"/>
    <property type="project" value="UniProtKB-KW"/>
</dbReference>
<evidence type="ECO:0000256" key="1">
    <source>
        <dbReference type="ARBA" id="ARBA00022612"/>
    </source>
</evidence>
<feature type="domain" description="Prohead serine protease" evidence="5">
    <location>
        <begin position="25"/>
        <end position="95"/>
    </location>
</feature>
<evidence type="ECO:0000313" key="6">
    <source>
        <dbReference type="EMBL" id="MEQ2361355.1"/>
    </source>
</evidence>
<feature type="region of interest" description="Disordered" evidence="4">
    <location>
        <begin position="157"/>
        <end position="193"/>
    </location>
</feature>
<name>A0ABV1AT35_9FIRM</name>
<evidence type="ECO:0000313" key="7">
    <source>
        <dbReference type="Proteomes" id="UP001457197"/>
    </source>
</evidence>
<dbReference type="SUPFAM" id="SSF56563">
    <property type="entry name" value="Major capsid protein gp5"/>
    <property type="match status" value="1"/>
</dbReference>
<keyword evidence="7" id="KW-1185">Reference proteome</keyword>
<reference evidence="6 7" key="1">
    <citation type="submission" date="2024-03" db="EMBL/GenBank/DDBJ databases">
        <title>Human intestinal bacterial collection.</title>
        <authorList>
            <person name="Pauvert C."/>
            <person name="Hitch T.C.A."/>
            <person name="Clavel T."/>
        </authorList>
    </citation>
    <scope>NUCLEOTIDE SEQUENCE [LARGE SCALE GENOMIC DNA]</scope>
    <source>
        <strain evidence="6 7">CLA-AA-H175</strain>
    </source>
</reference>
<dbReference type="RefSeq" id="WP_349151860.1">
    <property type="nucleotide sequence ID" value="NZ_JBBMEO010000003.1"/>
</dbReference>
<keyword evidence="3" id="KW-0378">Hydrolase</keyword>